<dbReference type="GeneID" id="100542954"/>
<dbReference type="GO" id="GO:0098586">
    <property type="term" value="P:cellular response to virus"/>
    <property type="evidence" value="ECO:0007669"/>
    <property type="project" value="Ensembl"/>
</dbReference>
<dbReference type="GO" id="GO:0032816">
    <property type="term" value="P:positive regulation of natural killer cell activation"/>
    <property type="evidence" value="ECO:0007669"/>
    <property type="project" value="Ensembl"/>
</dbReference>
<evidence type="ECO:0000256" key="10">
    <source>
        <dbReference type="RuleBase" id="RU363133"/>
    </source>
</evidence>
<evidence type="ECO:0000256" key="1">
    <source>
        <dbReference type="ARBA" id="ARBA00004613"/>
    </source>
</evidence>
<keyword evidence="5 10" id="KW-0732">Signal</keyword>
<dbReference type="Gene3D" id="1.20.1250.10">
    <property type="match status" value="1"/>
</dbReference>
<keyword evidence="6 10" id="KW-0339">Growth factor</keyword>
<dbReference type="GO" id="GO:0051135">
    <property type="term" value="P:positive regulation of NK T cell activation"/>
    <property type="evidence" value="ECO:0007669"/>
    <property type="project" value="Ensembl"/>
</dbReference>
<dbReference type="GO" id="GO:0002860">
    <property type="term" value="P:positive regulation of natural killer cell mediated cytotoxicity directed against tumor cell target"/>
    <property type="evidence" value="ECO:0007669"/>
    <property type="project" value="Ensembl"/>
</dbReference>
<protein>
    <recommendedName>
        <fullName evidence="3 10">Interleukin-12 subunit alpha</fullName>
        <shortName evidence="10">IL-12A</shortName>
    </recommendedName>
</protein>
<reference evidence="11" key="2">
    <citation type="submission" date="2025-08" db="UniProtKB">
        <authorList>
            <consortium name="Ensembl"/>
        </authorList>
    </citation>
    <scope>IDENTIFICATION</scope>
</reference>
<dbReference type="GO" id="GO:0005125">
    <property type="term" value="F:cytokine activity"/>
    <property type="evidence" value="ECO:0007669"/>
    <property type="project" value="UniProtKB-KW"/>
</dbReference>
<feature type="signal peptide" evidence="10">
    <location>
        <begin position="1"/>
        <end position="33"/>
    </location>
</feature>
<keyword evidence="8" id="KW-0325">Glycoprotein</keyword>
<dbReference type="GO" id="GO:0097191">
    <property type="term" value="P:extrinsic apoptotic signaling pathway"/>
    <property type="evidence" value="ECO:0007669"/>
    <property type="project" value="Ensembl"/>
</dbReference>
<dbReference type="GO" id="GO:0032729">
    <property type="term" value="P:positive regulation of type II interferon production"/>
    <property type="evidence" value="ECO:0007669"/>
    <property type="project" value="Ensembl"/>
</dbReference>
<evidence type="ECO:0000256" key="6">
    <source>
        <dbReference type="ARBA" id="ARBA00023030"/>
    </source>
</evidence>
<dbReference type="GO" id="GO:0034393">
    <property type="term" value="P:positive regulation of smooth muscle cell apoptotic process"/>
    <property type="evidence" value="ECO:0007669"/>
    <property type="project" value="Ensembl"/>
</dbReference>
<organism evidence="11 12">
    <name type="scientific">Meleagris gallopavo</name>
    <name type="common">Wild turkey</name>
    <dbReference type="NCBI Taxonomy" id="9103"/>
    <lineage>
        <taxon>Eukaryota</taxon>
        <taxon>Metazoa</taxon>
        <taxon>Chordata</taxon>
        <taxon>Craniata</taxon>
        <taxon>Vertebrata</taxon>
        <taxon>Euteleostomi</taxon>
        <taxon>Archelosauria</taxon>
        <taxon>Archosauria</taxon>
        <taxon>Dinosauria</taxon>
        <taxon>Saurischia</taxon>
        <taxon>Theropoda</taxon>
        <taxon>Coelurosauria</taxon>
        <taxon>Aves</taxon>
        <taxon>Neognathae</taxon>
        <taxon>Galloanserae</taxon>
        <taxon>Galliformes</taxon>
        <taxon>Phasianidae</taxon>
        <taxon>Meleagridinae</taxon>
        <taxon>Meleagris</taxon>
    </lineage>
</organism>
<dbReference type="GO" id="GO:0050671">
    <property type="term" value="P:positive regulation of lymphocyte proliferation"/>
    <property type="evidence" value="ECO:0007669"/>
    <property type="project" value="Ensembl"/>
</dbReference>
<dbReference type="InterPro" id="IPR004281">
    <property type="entry name" value="IL-12_alpha"/>
</dbReference>
<dbReference type="GO" id="GO:0050709">
    <property type="term" value="P:negative regulation of protein secretion"/>
    <property type="evidence" value="ECO:0007669"/>
    <property type="project" value="Ensembl"/>
</dbReference>
<dbReference type="InterPro" id="IPR009079">
    <property type="entry name" value="4_helix_cytokine-like_core"/>
</dbReference>
<dbReference type="GO" id="GO:0050830">
    <property type="term" value="P:defense response to Gram-positive bacterium"/>
    <property type="evidence" value="ECO:0007669"/>
    <property type="project" value="Ensembl"/>
</dbReference>
<gene>
    <name evidence="10 11" type="primary">IL12A</name>
</gene>
<dbReference type="InterPro" id="IPR050676">
    <property type="entry name" value="IL-12"/>
</dbReference>
<sequence>MAEHSIRSRAAQLGVGRWVLPAVLCLLLPSTWALPAPAHSLAKGLNCSRSLLAAANEALLQVQKQGVLGFECTLEEVDLEDVTNSQINTIKSCISEDTGAGKCPVLESSTLDMSKCLQGIYEDLKTYKAELWNLKDLRVLTSIDDMMQVLQPRSPATPQPSPSTILGSFQGRMRLCGVLHAFCLRAVTISRMLSYLSALTAET</sequence>
<comment type="subunit">
    <text evidence="9">Heterodimer with IL12B; disulfide-linked. This heterodimer is known as interleukin IL-12. Heterodimer with EBI3/IL27B; not disulfide-linked. This heterodimer is known as interleukin IL-35. Interacts with NBR1; this interaction promotes IL-12 secretion.</text>
</comment>
<evidence type="ECO:0000256" key="9">
    <source>
        <dbReference type="ARBA" id="ARBA00047077"/>
    </source>
</evidence>
<dbReference type="GO" id="GO:0046982">
    <property type="term" value="F:protein heterodimerization activity"/>
    <property type="evidence" value="ECO:0007669"/>
    <property type="project" value="Ensembl"/>
</dbReference>
<evidence type="ECO:0000256" key="2">
    <source>
        <dbReference type="ARBA" id="ARBA00007432"/>
    </source>
</evidence>
<dbReference type="OrthoDB" id="9893660at2759"/>
<dbReference type="GO" id="GO:0032700">
    <property type="term" value="P:negative regulation of interleukin-17 production"/>
    <property type="evidence" value="ECO:0007669"/>
    <property type="project" value="Ensembl"/>
</dbReference>
<dbReference type="Bgee" id="ENSMGAG00000010602">
    <property type="expression patterns" value="Expressed in thymus and 1 other cell type or tissue"/>
</dbReference>
<dbReference type="GeneTree" id="ENSGT00390000016906"/>
<dbReference type="GO" id="GO:0016477">
    <property type="term" value="P:cell migration"/>
    <property type="evidence" value="ECO:0007669"/>
    <property type="project" value="Ensembl"/>
</dbReference>
<keyword evidence="12" id="KW-1185">Reference proteome</keyword>
<dbReference type="GO" id="GO:0010224">
    <property type="term" value="P:response to UV-B"/>
    <property type="evidence" value="ECO:0007669"/>
    <property type="project" value="Ensembl"/>
</dbReference>
<dbReference type="PANTHER" id="PTHR48485:SF1">
    <property type="entry name" value="INTERLEUKIN-12 SUBUNIT ALPHA"/>
    <property type="match status" value="1"/>
</dbReference>
<comment type="similarity">
    <text evidence="2 10">Belongs to the IL-6 superfamily.</text>
</comment>
<keyword evidence="4 10" id="KW-0964">Secreted</keyword>
<evidence type="ECO:0000313" key="11">
    <source>
        <dbReference type="Ensembl" id="ENSMGAP00000011011.2"/>
    </source>
</evidence>
<evidence type="ECO:0000256" key="5">
    <source>
        <dbReference type="ARBA" id="ARBA00022729"/>
    </source>
</evidence>
<dbReference type="AlphaFoldDB" id="G1NDR2"/>
<dbReference type="GO" id="GO:0045063">
    <property type="term" value="P:T-helper 1 cell differentiation"/>
    <property type="evidence" value="ECO:0007669"/>
    <property type="project" value="Ensembl"/>
</dbReference>
<evidence type="ECO:0000256" key="4">
    <source>
        <dbReference type="ARBA" id="ARBA00022525"/>
    </source>
</evidence>
<evidence type="ECO:0000256" key="7">
    <source>
        <dbReference type="ARBA" id="ARBA00023157"/>
    </source>
</evidence>
<reference evidence="11" key="3">
    <citation type="submission" date="2025-09" db="UniProtKB">
        <authorList>
            <consortium name="Ensembl"/>
        </authorList>
    </citation>
    <scope>IDENTIFICATION</scope>
</reference>
<dbReference type="GO" id="GO:0035722">
    <property type="term" value="P:interleukin-12-mediated signaling pathway"/>
    <property type="evidence" value="ECO:0007669"/>
    <property type="project" value="Ensembl"/>
</dbReference>
<dbReference type="GO" id="GO:2000510">
    <property type="term" value="P:positive regulation of dendritic cell chemotaxis"/>
    <property type="evidence" value="ECO:0007669"/>
    <property type="project" value="Ensembl"/>
</dbReference>
<dbReference type="HOGENOM" id="CLU_1598185_0_0_1"/>
<dbReference type="GO" id="GO:0043514">
    <property type="term" value="C:interleukin-12 complex"/>
    <property type="evidence" value="ECO:0007669"/>
    <property type="project" value="Ensembl"/>
</dbReference>
<dbReference type="GO" id="GO:0005143">
    <property type="term" value="F:interleukin-12 receptor binding"/>
    <property type="evidence" value="ECO:0007669"/>
    <property type="project" value="InterPro"/>
</dbReference>
<dbReference type="GO" id="GO:0048662">
    <property type="term" value="P:negative regulation of smooth muscle cell proliferation"/>
    <property type="evidence" value="ECO:0007669"/>
    <property type="project" value="Ensembl"/>
</dbReference>
<dbReference type="GO" id="GO:1903588">
    <property type="term" value="P:negative regulation of blood vessel endothelial cell proliferation involved in sprouting angiogenesis"/>
    <property type="evidence" value="ECO:0007669"/>
    <property type="project" value="Ensembl"/>
</dbReference>
<dbReference type="Ensembl" id="ENSMGAT00000011879.2">
    <property type="protein sequence ID" value="ENSMGAP00000011011.2"/>
    <property type="gene ID" value="ENSMGAG00000010602.2"/>
</dbReference>
<keyword evidence="7 10" id="KW-1015">Disulfide bond</keyword>
<dbReference type="GO" id="GO:0008083">
    <property type="term" value="F:growth factor activity"/>
    <property type="evidence" value="ECO:0007669"/>
    <property type="project" value="UniProtKB-KW"/>
</dbReference>
<reference evidence="11 12" key="1">
    <citation type="journal article" date="2010" name="PLoS Biol.">
        <title>Multi-platform next-generation sequencing of the domestic turkey (Meleagris gallopavo): genome assembly and analysis.</title>
        <authorList>
            <person name="Dalloul R.A."/>
            <person name="Long J.A."/>
            <person name="Zimin A.V."/>
            <person name="Aslam L."/>
            <person name="Beal K."/>
            <person name="Blomberg L.A."/>
            <person name="Bouffard P."/>
            <person name="Burt D.W."/>
            <person name="Crasta O."/>
            <person name="Crooijmans R.P."/>
            <person name="Cooper K."/>
            <person name="Coulombe R.A."/>
            <person name="De S."/>
            <person name="Delany M.E."/>
            <person name="Dodgson J.B."/>
            <person name="Dong J.J."/>
            <person name="Evans C."/>
            <person name="Frederickson K.M."/>
            <person name="Flicek P."/>
            <person name="Florea L."/>
            <person name="Folkerts O."/>
            <person name="Groenen M.A."/>
            <person name="Harkins T.T."/>
            <person name="Herrero J."/>
            <person name="Hoffmann S."/>
            <person name="Megens H.J."/>
            <person name="Jiang A."/>
            <person name="de Jong P."/>
            <person name="Kaiser P."/>
            <person name="Kim H."/>
            <person name="Kim K.W."/>
            <person name="Kim S."/>
            <person name="Langenberger D."/>
            <person name="Lee M.K."/>
            <person name="Lee T."/>
            <person name="Mane S."/>
            <person name="Marcais G."/>
            <person name="Marz M."/>
            <person name="McElroy A.P."/>
            <person name="Modise T."/>
            <person name="Nefedov M."/>
            <person name="Notredame C."/>
            <person name="Paton I.R."/>
            <person name="Payne W.S."/>
            <person name="Pertea G."/>
            <person name="Prickett D."/>
            <person name="Puiu D."/>
            <person name="Qioa D."/>
            <person name="Raineri E."/>
            <person name="Ruffier M."/>
            <person name="Salzberg S.L."/>
            <person name="Schatz M.C."/>
            <person name="Scheuring C."/>
            <person name="Schmidt C.J."/>
            <person name="Schroeder S."/>
            <person name="Searle S.M."/>
            <person name="Smith E.J."/>
            <person name="Smith J."/>
            <person name="Sonstegard T.S."/>
            <person name="Stadler P.F."/>
            <person name="Tafer H."/>
            <person name="Tu Z.J."/>
            <person name="Van Tassell C.P."/>
            <person name="Vilella A.J."/>
            <person name="Williams K.P."/>
            <person name="Yorke J.A."/>
            <person name="Zhang L."/>
            <person name="Zhang H.B."/>
            <person name="Zhang X."/>
            <person name="Zhang Y."/>
            <person name="Reed K.M."/>
        </authorList>
    </citation>
    <scope>NUCLEOTIDE SEQUENCE [LARGE SCALE GENOMIC DNA]</scope>
</reference>
<name>G1NDR2_MELGA</name>
<dbReference type="GO" id="GO:0032496">
    <property type="term" value="P:response to lipopolysaccharide"/>
    <property type="evidence" value="ECO:0007669"/>
    <property type="project" value="Ensembl"/>
</dbReference>
<evidence type="ECO:0000256" key="8">
    <source>
        <dbReference type="ARBA" id="ARBA00023180"/>
    </source>
</evidence>
<evidence type="ECO:0000256" key="3">
    <source>
        <dbReference type="ARBA" id="ARBA00014463"/>
    </source>
</evidence>
<dbReference type="GO" id="GO:1900747">
    <property type="term" value="P:negative regulation of vascular endothelial growth factor signaling pathway"/>
    <property type="evidence" value="ECO:0007669"/>
    <property type="project" value="Ensembl"/>
</dbReference>
<dbReference type="SUPFAM" id="SSF47266">
    <property type="entry name" value="4-helical cytokines"/>
    <property type="match status" value="1"/>
</dbReference>
<dbReference type="PANTHER" id="PTHR48485">
    <property type="entry name" value="INTERLEUKIN-12 SUBUNIT BETA-RELATED"/>
    <property type="match status" value="1"/>
</dbReference>
<proteinExistence type="inferred from homology"/>
<dbReference type="GO" id="GO:0001916">
    <property type="term" value="P:positive regulation of T cell mediated cytotoxicity"/>
    <property type="evidence" value="ECO:0007669"/>
    <property type="project" value="Ensembl"/>
</dbReference>
<accession>G1NDR2</accession>
<dbReference type="GO" id="GO:0045513">
    <property type="term" value="F:interleukin-27 binding"/>
    <property type="evidence" value="ECO:0007669"/>
    <property type="project" value="Ensembl"/>
</dbReference>
<dbReference type="GO" id="GO:0042163">
    <property type="term" value="F:interleukin-12 beta subunit binding"/>
    <property type="evidence" value="ECO:0007669"/>
    <property type="project" value="Ensembl"/>
</dbReference>
<dbReference type="RefSeq" id="XP_010715287.1">
    <property type="nucleotide sequence ID" value="XM_010716985.3"/>
</dbReference>
<dbReference type="Pfam" id="PF03039">
    <property type="entry name" value="IL12"/>
    <property type="match status" value="1"/>
</dbReference>
<dbReference type="KEGG" id="mgp:100542954"/>
<dbReference type="CTD" id="3592"/>
<comment type="subcellular location">
    <subcellularLocation>
        <location evidence="1 10">Secreted</location>
    </subcellularLocation>
</comment>
<keyword evidence="10" id="KW-0202">Cytokine</keyword>
<comment type="subunit">
    <text evidence="10">Heterodimer with IL12B; disulfide-linked. The heterodimer is known as interleukin IL-12.</text>
</comment>
<feature type="chain" id="PRO_5033096318" description="Interleukin-12 subunit alpha" evidence="10">
    <location>
        <begin position="34"/>
        <end position="203"/>
    </location>
</feature>
<dbReference type="Proteomes" id="UP000001645">
    <property type="component" value="Chromosome 11"/>
</dbReference>
<evidence type="ECO:0000313" key="12">
    <source>
        <dbReference type="Proteomes" id="UP000001645"/>
    </source>
</evidence>
<dbReference type="InParanoid" id="G1NDR2"/>